<name>A0ABT8R4V7_9BACT</name>
<evidence type="ECO:0000313" key="2">
    <source>
        <dbReference type="EMBL" id="MDO1447108.1"/>
    </source>
</evidence>
<dbReference type="RefSeq" id="WP_302037912.1">
    <property type="nucleotide sequence ID" value="NZ_JAUKPO010000006.1"/>
</dbReference>
<keyword evidence="1" id="KW-0732">Signal</keyword>
<dbReference type="Proteomes" id="UP001168528">
    <property type="component" value="Unassembled WGS sequence"/>
</dbReference>
<protein>
    <recommendedName>
        <fullName evidence="4">DUF5034 domain-containing protein</fullName>
    </recommendedName>
</protein>
<evidence type="ECO:0000313" key="3">
    <source>
        <dbReference type="Proteomes" id="UP001168528"/>
    </source>
</evidence>
<comment type="caution">
    <text evidence="2">The sequence shown here is derived from an EMBL/GenBank/DDBJ whole genome shotgun (WGS) entry which is preliminary data.</text>
</comment>
<reference evidence="2" key="1">
    <citation type="submission" date="2023-07" db="EMBL/GenBank/DDBJ databases">
        <title>The genome sequence of Rhodocytophaga aerolata KACC 12507.</title>
        <authorList>
            <person name="Zhang X."/>
        </authorList>
    </citation>
    <scope>NUCLEOTIDE SEQUENCE</scope>
    <source>
        <strain evidence="2">KACC 12507</strain>
    </source>
</reference>
<gene>
    <name evidence="2" type="ORF">Q0590_12640</name>
</gene>
<feature type="chain" id="PRO_5047296164" description="DUF5034 domain-containing protein" evidence="1">
    <location>
        <begin position="21"/>
        <end position="192"/>
    </location>
</feature>
<accession>A0ABT8R4V7</accession>
<sequence length="192" mass="22429">MKMGRIILLTLFFITNIVGCSCPDTPDYFDINGLELTVYKYDQQTDKYTAVENDLWLTMDKFYLKLNFNFHYYGSLRQFTNPYAAYALTCEDRGHRGTDEKIESLHIVTLTDFDTQHLQGDTLDNLFSVSHYGTGQKMPLSQLVADTSRIYYRDIILYMEQKPGQNPIQFQIDMQLNTGEKYSVTSRNMMIR</sequence>
<dbReference type="EMBL" id="JAUKPO010000006">
    <property type="protein sequence ID" value="MDO1447108.1"/>
    <property type="molecule type" value="Genomic_DNA"/>
</dbReference>
<feature type="signal peptide" evidence="1">
    <location>
        <begin position="1"/>
        <end position="20"/>
    </location>
</feature>
<keyword evidence="3" id="KW-1185">Reference proteome</keyword>
<evidence type="ECO:0008006" key="4">
    <source>
        <dbReference type="Google" id="ProtNLM"/>
    </source>
</evidence>
<dbReference type="PROSITE" id="PS51257">
    <property type="entry name" value="PROKAR_LIPOPROTEIN"/>
    <property type="match status" value="1"/>
</dbReference>
<organism evidence="2 3">
    <name type="scientific">Rhodocytophaga aerolata</name>
    <dbReference type="NCBI Taxonomy" id="455078"/>
    <lineage>
        <taxon>Bacteria</taxon>
        <taxon>Pseudomonadati</taxon>
        <taxon>Bacteroidota</taxon>
        <taxon>Cytophagia</taxon>
        <taxon>Cytophagales</taxon>
        <taxon>Rhodocytophagaceae</taxon>
        <taxon>Rhodocytophaga</taxon>
    </lineage>
</organism>
<evidence type="ECO:0000256" key="1">
    <source>
        <dbReference type="SAM" id="SignalP"/>
    </source>
</evidence>
<proteinExistence type="predicted"/>